<protein>
    <recommendedName>
        <fullName evidence="3">Suppressor of fused-like domain-containing protein</fullName>
    </recommendedName>
</protein>
<dbReference type="EMBL" id="JBHSPU010000013">
    <property type="protein sequence ID" value="MFC5914407.1"/>
    <property type="molecule type" value="Genomic_DNA"/>
</dbReference>
<reference evidence="2" key="1">
    <citation type="journal article" date="2019" name="Int. J. Syst. Evol. Microbiol.">
        <title>The Global Catalogue of Microorganisms (GCM) 10K type strain sequencing project: providing services to taxonomists for standard genome sequencing and annotation.</title>
        <authorList>
            <consortium name="The Broad Institute Genomics Platform"/>
            <consortium name="The Broad Institute Genome Sequencing Center for Infectious Disease"/>
            <person name="Wu L."/>
            <person name="Ma J."/>
        </authorList>
    </citation>
    <scope>NUCLEOTIDE SEQUENCE [LARGE SCALE GENOMIC DNA]</scope>
    <source>
        <strain evidence="2">JCM 4147</strain>
    </source>
</reference>
<keyword evidence="2" id="KW-1185">Reference proteome</keyword>
<name>A0ABW1GLB5_9ACTN</name>
<organism evidence="1 2">
    <name type="scientific">Streptomyces pulveraceus</name>
    <dbReference type="NCBI Taxonomy" id="68258"/>
    <lineage>
        <taxon>Bacteria</taxon>
        <taxon>Bacillati</taxon>
        <taxon>Actinomycetota</taxon>
        <taxon>Actinomycetes</taxon>
        <taxon>Kitasatosporales</taxon>
        <taxon>Streptomycetaceae</taxon>
        <taxon>Streptomyces</taxon>
    </lineage>
</organism>
<gene>
    <name evidence="1" type="ORF">ACFP1B_13330</name>
</gene>
<proteinExistence type="predicted"/>
<accession>A0ABW1GLB5</accession>
<dbReference type="Proteomes" id="UP001596200">
    <property type="component" value="Unassembled WGS sequence"/>
</dbReference>
<comment type="caution">
    <text evidence="1">The sequence shown here is derived from an EMBL/GenBank/DDBJ whole genome shotgun (WGS) entry which is preliminary data.</text>
</comment>
<evidence type="ECO:0000313" key="1">
    <source>
        <dbReference type="EMBL" id="MFC5914407.1"/>
    </source>
</evidence>
<evidence type="ECO:0008006" key="3">
    <source>
        <dbReference type="Google" id="ProtNLM"/>
    </source>
</evidence>
<evidence type="ECO:0000313" key="2">
    <source>
        <dbReference type="Proteomes" id="UP001596200"/>
    </source>
</evidence>
<dbReference type="RefSeq" id="WP_344514911.1">
    <property type="nucleotide sequence ID" value="NZ_BAAATU010000031.1"/>
</dbReference>
<sequence>MISSQQQVARQPSASQEFVSSVLAAYTEMYDLPTRTLRLSRTGPPPSEVAMAVYLPDKAEQLVPTDNLTMLGTAGFGSEPLCADFPCELAMEVKGKPDEASVAALAEGLAHLASAPLESRLPFRNGEILTNVSLPLFPQFSTAMLIDWDSVYGFRFPAPAAEVGLLRVVPLFAIEADLVETFLDRCGGYRALINRGMNPADPDRNPAV</sequence>